<dbReference type="AlphaFoldDB" id="A0A2T0K1U3"/>
<keyword evidence="3" id="KW-1185">Reference proteome</keyword>
<dbReference type="Proteomes" id="UP000239415">
    <property type="component" value="Unassembled WGS sequence"/>
</dbReference>
<keyword evidence="1" id="KW-0812">Transmembrane</keyword>
<evidence type="ECO:0000256" key="1">
    <source>
        <dbReference type="SAM" id="Phobius"/>
    </source>
</evidence>
<dbReference type="EMBL" id="PVMZ01000018">
    <property type="protein sequence ID" value="PRX16754.1"/>
    <property type="molecule type" value="Genomic_DNA"/>
</dbReference>
<keyword evidence="1" id="KW-1133">Transmembrane helix</keyword>
<sequence length="592" mass="64902">MPYGKGSEHLGNGDELELLRAYEPVARFTEGEYFFPVSVERYVSRASLWRHEPGAGPVQVVEPGRLSLGSLAAAGGAEQGLGYALSGIGSGESHAHIPLRDRPPHLSRSSRLASVGLTGRLVDTLNRFSLLFRGSVPGGSAAHSFLLQRDHLGTDRPTYYGRVVRDGSWIVCQYWFFYSFNNWRSAFGGVNEHEADWEQVTVYIDAAAPAGPDGLPSPSWVVFSAHEEVGDDLRRRWDDPDLTTTGGRHPVVFVGAGSHSGAYLPGDYLITVRPPRLRGLVGALRWSARLLAPWSPEDRGNLGIPYVDYARGDGRSVGPGQDEPWHPVLVGDETPWVRDFRGLWGRDTRDRLGGERGPAGPRYGRDGVVRQAWADPVGWAGLAKVVPDPAEEKRLVALRTQHDLDRLAQLDREMTALRHELTVAAAGLPAAAPEVRALAPEEQRLLAMRMEHTRLADEVRRTTTAEPVPDHPHAHLLHRRLPMEPATGFLGRARSWWAVLSTPLILWAIGAVVSPLPVSGQETALVLLLVLLGVEGLVRGKFLAVVLRILVACGLGLGLVVLWFDGRYVVTFTFFAAALLVLLVNVREATRR</sequence>
<protein>
    <submittedName>
        <fullName evidence="2">Uncharacterized protein</fullName>
    </submittedName>
</protein>
<evidence type="ECO:0000313" key="3">
    <source>
        <dbReference type="Proteomes" id="UP000239415"/>
    </source>
</evidence>
<keyword evidence="1" id="KW-0472">Membrane</keyword>
<dbReference type="PANTHER" id="PTHR48174">
    <property type="entry name" value="DUF946 FAMILY PROTEIN"/>
    <property type="match status" value="1"/>
</dbReference>
<gene>
    <name evidence="2" type="ORF">CLV67_11885</name>
</gene>
<name>A0A2T0K1U3_9ACTN</name>
<feature type="transmembrane region" description="Helical" evidence="1">
    <location>
        <begin position="496"/>
        <end position="516"/>
    </location>
</feature>
<accession>A0A2T0K1U3</accession>
<evidence type="ECO:0000313" key="2">
    <source>
        <dbReference type="EMBL" id="PRX16754.1"/>
    </source>
</evidence>
<reference evidence="2 3" key="1">
    <citation type="submission" date="2018-03" db="EMBL/GenBank/DDBJ databases">
        <title>Genomic Encyclopedia of Archaeal and Bacterial Type Strains, Phase II (KMG-II): from individual species to whole genera.</title>
        <authorList>
            <person name="Goeker M."/>
        </authorList>
    </citation>
    <scope>NUCLEOTIDE SEQUENCE [LARGE SCALE GENOMIC DNA]</scope>
    <source>
        <strain evidence="2 3">DSM 43146</strain>
    </source>
</reference>
<organism evidence="2 3">
    <name type="scientific">Actinoplanes italicus</name>
    <dbReference type="NCBI Taxonomy" id="113567"/>
    <lineage>
        <taxon>Bacteria</taxon>
        <taxon>Bacillati</taxon>
        <taxon>Actinomycetota</taxon>
        <taxon>Actinomycetes</taxon>
        <taxon>Micromonosporales</taxon>
        <taxon>Micromonosporaceae</taxon>
        <taxon>Actinoplanes</taxon>
    </lineage>
</organism>
<dbReference type="PANTHER" id="PTHR48174:SF5">
    <property type="entry name" value="VACUOLAR PROTEIN SORTING-ASSOCIATED PROTEIN 62"/>
    <property type="match status" value="1"/>
</dbReference>
<feature type="transmembrane region" description="Helical" evidence="1">
    <location>
        <begin position="569"/>
        <end position="586"/>
    </location>
</feature>
<feature type="transmembrane region" description="Helical" evidence="1">
    <location>
        <begin position="545"/>
        <end position="563"/>
    </location>
</feature>
<proteinExistence type="predicted"/>
<comment type="caution">
    <text evidence="2">The sequence shown here is derived from an EMBL/GenBank/DDBJ whole genome shotgun (WGS) entry which is preliminary data.</text>
</comment>